<reference evidence="2 3" key="1">
    <citation type="submission" date="2020-08" db="EMBL/GenBank/DDBJ databases">
        <title>Sequencing the genomes of 1000 actinobacteria strains.</title>
        <authorList>
            <person name="Klenk H.-P."/>
        </authorList>
    </citation>
    <scope>NUCLEOTIDE SEQUENCE [LARGE SCALE GENOMIC DNA]</scope>
    <source>
        <strain evidence="2 3">DSM 45486</strain>
    </source>
</reference>
<comment type="caution">
    <text evidence="2">The sequence shown here is derived from an EMBL/GenBank/DDBJ whole genome shotgun (WGS) entry which is preliminary data.</text>
</comment>
<gene>
    <name evidence="2" type="ORF">F4560_008444</name>
</gene>
<accession>A0A7W9M5Z1</accession>
<dbReference type="PROSITE" id="PS50164">
    <property type="entry name" value="GIY_YIG"/>
    <property type="match status" value="1"/>
</dbReference>
<evidence type="ECO:0000259" key="1">
    <source>
        <dbReference type="PROSITE" id="PS50164"/>
    </source>
</evidence>
<dbReference type="InterPro" id="IPR035901">
    <property type="entry name" value="GIY-YIG_endonuc_sf"/>
</dbReference>
<feature type="domain" description="GIY-YIG" evidence="1">
    <location>
        <begin position="176"/>
        <end position="266"/>
    </location>
</feature>
<protein>
    <recommendedName>
        <fullName evidence="1">GIY-YIG domain-containing protein</fullName>
    </recommendedName>
</protein>
<dbReference type="EMBL" id="JACHMO010000001">
    <property type="protein sequence ID" value="MBB5808676.1"/>
    <property type="molecule type" value="Genomic_DNA"/>
</dbReference>
<name>A0A7W9M5Z1_9PSEU</name>
<evidence type="ECO:0000313" key="3">
    <source>
        <dbReference type="Proteomes" id="UP000552097"/>
    </source>
</evidence>
<dbReference type="AlphaFoldDB" id="A0A7W9M5Z1"/>
<keyword evidence="3" id="KW-1185">Reference proteome</keyword>
<dbReference type="SUPFAM" id="SSF82771">
    <property type="entry name" value="GIY-YIG endonuclease"/>
    <property type="match status" value="1"/>
</dbReference>
<dbReference type="InterPro" id="IPR000305">
    <property type="entry name" value="GIY-YIG_endonuc"/>
</dbReference>
<sequence length="378" mass="41724">MYVSAVDPDLLRGFAAELKAFHIASGEPSYAVLSRLADKHGESLSPASISDLLAGRRLTSSTIALAFVRNVLRYRGNHDDTAHEAEVDRWLERWTRVRNSTNPASLAGDAAAGPTAATPPLPVELDFTSIEESTVTRHRRRPPIAALLPPGVRIFHAMLDEALSAKDPRGRRWSEAKWGCYAFYDFDGEPIYVGQTNEGLRVRVRRHLSNQRTDAVAMRVLDVMEVAELELWPLWELEDAGRPDHREAQKLLGRVECTVYRNALEQNSIGMLLNTHIPPSSEPVTLPESARFPLVDPTVREMRGAPDVRIARCAETLARLAGVVAERGGVSASLRRVMVVQAARLTRLTAARHAYAAGELPPEPNLVDIGYLRAAGRD</sequence>
<dbReference type="CDD" id="cd00719">
    <property type="entry name" value="GIY-YIG_SF"/>
    <property type="match status" value="1"/>
</dbReference>
<evidence type="ECO:0000313" key="2">
    <source>
        <dbReference type="EMBL" id="MBB5808676.1"/>
    </source>
</evidence>
<dbReference type="Proteomes" id="UP000552097">
    <property type="component" value="Unassembled WGS sequence"/>
</dbReference>
<dbReference type="RefSeq" id="WP_184928551.1">
    <property type="nucleotide sequence ID" value="NZ_JACHMO010000001.1"/>
</dbReference>
<proteinExistence type="predicted"/>
<organism evidence="2 3">
    <name type="scientific">Saccharothrix ecbatanensis</name>
    <dbReference type="NCBI Taxonomy" id="1105145"/>
    <lineage>
        <taxon>Bacteria</taxon>
        <taxon>Bacillati</taxon>
        <taxon>Actinomycetota</taxon>
        <taxon>Actinomycetes</taxon>
        <taxon>Pseudonocardiales</taxon>
        <taxon>Pseudonocardiaceae</taxon>
        <taxon>Saccharothrix</taxon>
    </lineage>
</organism>